<sequence length="113" mass="12560">MADSFSITTDAPITDVVAILRGSALVNAFRWDGEFEAYRMGTPLGGYVTMAEDLKIDADEMETWLDVYEQEDLGLQFRLFHLLRDSLDVRVTRGSRDGEKSDPGETIHGDSAA</sequence>
<dbReference type="AlphaFoldDB" id="A0A095Y0T6"/>
<organism evidence="2 3">
    <name type="scientific">Corynebacterium freneyi DNF00450</name>
    <dbReference type="NCBI Taxonomy" id="1287475"/>
    <lineage>
        <taxon>Bacteria</taxon>
        <taxon>Bacillati</taxon>
        <taxon>Actinomycetota</taxon>
        <taxon>Actinomycetes</taxon>
        <taxon>Mycobacteriales</taxon>
        <taxon>Corynebacteriaceae</taxon>
        <taxon>Corynebacterium</taxon>
    </lineage>
</organism>
<dbReference type="EMBL" id="JRNE01000073">
    <property type="protein sequence ID" value="KGF15691.1"/>
    <property type="molecule type" value="Genomic_DNA"/>
</dbReference>
<dbReference type="Proteomes" id="UP000029548">
    <property type="component" value="Unassembled WGS sequence"/>
</dbReference>
<gene>
    <name evidence="2" type="ORF">HMPREF1650_10590</name>
</gene>
<comment type="caution">
    <text evidence="2">The sequence shown here is derived from an EMBL/GenBank/DDBJ whole genome shotgun (WGS) entry which is preliminary data.</text>
</comment>
<feature type="region of interest" description="Disordered" evidence="1">
    <location>
        <begin position="92"/>
        <end position="113"/>
    </location>
</feature>
<evidence type="ECO:0000313" key="3">
    <source>
        <dbReference type="Proteomes" id="UP000029548"/>
    </source>
</evidence>
<dbReference type="RefSeq" id="WP_035123123.1">
    <property type="nucleotide sequence ID" value="NZ_JRNE01000073.1"/>
</dbReference>
<dbReference type="eggNOG" id="ENOG5031MRY">
    <property type="taxonomic scope" value="Bacteria"/>
</dbReference>
<reference evidence="2 3" key="1">
    <citation type="submission" date="2014-07" db="EMBL/GenBank/DDBJ databases">
        <authorList>
            <person name="McCorrison J."/>
            <person name="Sanka R."/>
            <person name="Torralba M."/>
            <person name="Gillis M."/>
            <person name="Haft D.H."/>
            <person name="Methe B."/>
            <person name="Sutton G."/>
            <person name="Nelson K.E."/>
        </authorList>
    </citation>
    <scope>NUCLEOTIDE SEQUENCE [LARGE SCALE GENOMIC DNA]</scope>
    <source>
        <strain evidence="2 3">DNF00450</strain>
    </source>
</reference>
<accession>A0A095Y0T6</accession>
<name>A0A095Y0T6_9CORY</name>
<protein>
    <submittedName>
        <fullName evidence="2">Uncharacterized protein</fullName>
    </submittedName>
</protein>
<evidence type="ECO:0000256" key="1">
    <source>
        <dbReference type="SAM" id="MobiDB-lite"/>
    </source>
</evidence>
<evidence type="ECO:0000313" key="2">
    <source>
        <dbReference type="EMBL" id="KGF15691.1"/>
    </source>
</evidence>
<proteinExistence type="predicted"/>